<comment type="caution">
    <text evidence="2">The sequence shown here is derived from an EMBL/GenBank/DDBJ whole genome shotgun (WGS) entry which is preliminary data.</text>
</comment>
<name>A0ABQ9IZT8_9CUCU</name>
<proteinExistence type="predicted"/>
<dbReference type="EMBL" id="JAPWTJ010001696">
    <property type="protein sequence ID" value="KAJ8969893.1"/>
    <property type="molecule type" value="Genomic_DNA"/>
</dbReference>
<evidence type="ECO:0000313" key="2">
    <source>
        <dbReference type="EMBL" id="KAJ8969893.1"/>
    </source>
</evidence>
<keyword evidence="3" id="KW-1185">Reference proteome</keyword>
<dbReference type="Proteomes" id="UP001162164">
    <property type="component" value="Unassembled WGS sequence"/>
</dbReference>
<keyword evidence="1" id="KW-0233">DNA recombination</keyword>
<evidence type="ECO:0008006" key="4">
    <source>
        <dbReference type="Google" id="ProtNLM"/>
    </source>
</evidence>
<accession>A0ABQ9IZT8</accession>
<protein>
    <recommendedName>
        <fullName evidence="4">Tyr recombinase domain-containing protein</fullName>
    </recommendedName>
</protein>
<evidence type="ECO:0000313" key="3">
    <source>
        <dbReference type="Proteomes" id="UP001162164"/>
    </source>
</evidence>
<dbReference type="InterPro" id="IPR011010">
    <property type="entry name" value="DNA_brk_join_enz"/>
</dbReference>
<dbReference type="Gene3D" id="1.10.443.10">
    <property type="entry name" value="Intergrase catalytic core"/>
    <property type="match status" value="1"/>
</dbReference>
<gene>
    <name evidence="2" type="ORF">NQ317_013150</name>
</gene>
<organism evidence="2 3">
    <name type="scientific">Molorchus minor</name>
    <dbReference type="NCBI Taxonomy" id="1323400"/>
    <lineage>
        <taxon>Eukaryota</taxon>
        <taxon>Metazoa</taxon>
        <taxon>Ecdysozoa</taxon>
        <taxon>Arthropoda</taxon>
        <taxon>Hexapoda</taxon>
        <taxon>Insecta</taxon>
        <taxon>Pterygota</taxon>
        <taxon>Neoptera</taxon>
        <taxon>Endopterygota</taxon>
        <taxon>Coleoptera</taxon>
        <taxon>Polyphaga</taxon>
        <taxon>Cucujiformia</taxon>
        <taxon>Chrysomeloidea</taxon>
        <taxon>Cerambycidae</taxon>
        <taxon>Lamiinae</taxon>
        <taxon>Monochamini</taxon>
        <taxon>Molorchus</taxon>
    </lineage>
</organism>
<dbReference type="SUPFAM" id="SSF56349">
    <property type="entry name" value="DNA breaking-rejoining enzymes"/>
    <property type="match status" value="1"/>
</dbReference>
<dbReference type="InterPro" id="IPR013762">
    <property type="entry name" value="Integrase-like_cat_sf"/>
</dbReference>
<sequence length="126" mass="14292">MVSMFHVILVIGVYGALRRDELLKITIDDIEDNDSIIIIRIPDSKIHTTRGFGISSPDQMKIYLKYRALRPAVYYESKFFVNNYLNLARPKTYTGHCFKRSSATVLADAEADITTVKRHGGGVLVR</sequence>
<reference evidence="2" key="1">
    <citation type="journal article" date="2023" name="Insect Mol. Biol.">
        <title>Genome sequencing provides insights into the evolution of gene families encoding plant cell wall-degrading enzymes in longhorned beetles.</title>
        <authorList>
            <person name="Shin N.R."/>
            <person name="Okamura Y."/>
            <person name="Kirsch R."/>
            <person name="Pauchet Y."/>
        </authorList>
    </citation>
    <scope>NUCLEOTIDE SEQUENCE</scope>
    <source>
        <strain evidence="2">MMC_N1</strain>
    </source>
</reference>
<evidence type="ECO:0000256" key="1">
    <source>
        <dbReference type="ARBA" id="ARBA00023172"/>
    </source>
</evidence>